<evidence type="ECO:0000259" key="1">
    <source>
        <dbReference type="Pfam" id="PF22751"/>
    </source>
</evidence>
<sequence>MLARYSIVRGAPASSLPKGIRQDTRKHTRHVLRPTADMVEEVLGRADDASAWRTFTTNYRALLDARFSEDRGPFDALADLAREGDVYLGCNCPTAKNPDVRRCHTALALAFMKKHYPDLDVRKP</sequence>
<organism evidence="2 3">
    <name type="scientific">Pendulispora rubella</name>
    <dbReference type="NCBI Taxonomy" id="2741070"/>
    <lineage>
        <taxon>Bacteria</taxon>
        <taxon>Pseudomonadati</taxon>
        <taxon>Myxococcota</taxon>
        <taxon>Myxococcia</taxon>
        <taxon>Myxococcales</taxon>
        <taxon>Sorangiineae</taxon>
        <taxon>Pendulisporaceae</taxon>
        <taxon>Pendulispora</taxon>
    </lineage>
</organism>
<dbReference type="RefSeq" id="WP_394835534.1">
    <property type="nucleotide sequence ID" value="NZ_CP089929.1"/>
</dbReference>
<name>A0ABZ2L4M6_9BACT</name>
<dbReference type="Proteomes" id="UP001374803">
    <property type="component" value="Chromosome"/>
</dbReference>
<accession>A0ABZ2L4M6</accession>
<dbReference type="Pfam" id="PF22751">
    <property type="entry name" value="DUF488-N3a"/>
    <property type="match status" value="1"/>
</dbReference>
<proteinExistence type="predicted"/>
<evidence type="ECO:0000313" key="2">
    <source>
        <dbReference type="EMBL" id="WXB05884.1"/>
    </source>
</evidence>
<protein>
    <recommendedName>
        <fullName evidence="1">DUF488 domain-containing protein</fullName>
    </recommendedName>
</protein>
<dbReference type="InterPro" id="IPR054495">
    <property type="entry name" value="DUF488-N3a"/>
</dbReference>
<reference evidence="2" key="1">
    <citation type="submission" date="2021-12" db="EMBL/GenBank/DDBJ databases">
        <title>Discovery of the Pendulisporaceae a myxobacterial family with distinct sporulation behavior and unique specialized metabolism.</title>
        <authorList>
            <person name="Garcia R."/>
            <person name="Popoff A."/>
            <person name="Bader C.D."/>
            <person name="Loehr J."/>
            <person name="Walesch S."/>
            <person name="Walt C."/>
            <person name="Boldt J."/>
            <person name="Bunk B."/>
            <person name="Haeckl F.J.F.P.J."/>
            <person name="Gunesch A.P."/>
            <person name="Birkelbach J."/>
            <person name="Nuebel U."/>
            <person name="Pietschmann T."/>
            <person name="Bach T."/>
            <person name="Mueller R."/>
        </authorList>
    </citation>
    <scope>NUCLEOTIDE SEQUENCE</scope>
    <source>
        <strain evidence="2">MSr11367</strain>
    </source>
</reference>
<keyword evidence="3" id="KW-1185">Reference proteome</keyword>
<dbReference type="EMBL" id="CP089983">
    <property type="protein sequence ID" value="WXB05884.1"/>
    <property type="molecule type" value="Genomic_DNA"/>
</dbReference>
<evidence type="ECO:0000313" key="3">
    <source>
        <dbReference type="Proteomes" id="UP001374803"/>
    </source>
</evidence>
<feature type="domain" description="DUF488" evidence="1">
    <location>
        <begin position="15"/>
        <end position="114"/>
    </location>
</feature>
<gene>
    <name evidence="2" type="ORF">LVJ94_01225</name>
</gene>